<dbReference type="Proteomes" id="UP000199516">
    <property type="component" value="Unassembled WGS sequence"/>
</dbReference>
<keyword evidence="8" id="KW-1185">Reference proteome</keyword>
<dbReference type="EMBL" id="FONT01000001">
    <property type="protein sequence ID" value="SFE39089.1"/>
    <property type="molecule type" value="Genomic_DNA"/>
</dbReference>
<proteinExistence type="inferred from homology"/>
<dbReference type="Pfam" id="PF02049">
    <property type="entry name" value="FliE"/>
    <property type="match status" value="1"/>
</dbReference>
<name>A0A1I2A5U1_9BACI</name>
<keyword evidence="7" id="KW-0969">Cilium</keyword>
<keyword evidence="7" id="KW-0966">Cell projection</keyword>
<reference evidence="7 8" key="1">
    <citation type="submission" date="2016-10" db="EMBL/GenBank/DDBJ databases">
        <authorList>
            <person name="de Groot N.N."/>
        </authorList>
    </citation>
    <scope>NUCLEOTIDE SEQUENCE [LARGE SCALE GENOMIC DNA]</scope>
    <source>
        <strain evidence="7 8">DSM 23995</strain>
    </source>
</reference>
<dbReference type="AlphaFoldDB" id="A0A1I2A5U1"/>
<dbReference type="InterPro" id="IPR001624">
    <property type="entry name" value="FliE"/>
</dbReference>
<dbReference type="GO" id="GO:0003774">
    <property type="term" value="F:cytoskeletal motor activity"/>
    <property type="evidence" value="ECO:0007669"/>
    <property type="project" value="InterPro"/>
</dbReference>
<dbReference type="NCBIfam" id="TIGR00205">
    <property type="entry name" value="fliE"/>
    <property type="match status" value="1"/>
</dbReference>
<comment type="similarity">
    <text evidence="2 4">Belongs to the FliE family.</text>
</comment>
<evidence type="ECO:0000256" key="5">
    <source>
        <dbReference type="NCBIfam" id="TIGR00205"/>
    </source>
</evidence>
<evidence type="ECO:0000256" key="1">
    <source>
        <dbReference type="ARBA" id="ARBA00004117"/>
    </source>
</evidence>
<evidence type="ECO:0000313" key="8">
    <source>
        <dbReference type="Proteomes" id="UP000199516"/>
    </source>
</evidence>
<dbReference type="GO" id="GO:0071973">
    <property type="term" value="P:bacterial-type flagellum-dependent cell motility"/>
    <property type="evidence" value="ECO:0007669"/>
    <property type="project" value="InterPro"/>
</dbReference>
<gene>
    <name evidence="4" type="primary">fliE</name>
    <name evidence="7" type="ORF">SAMN05192532_101667</name>
</gene>
<keyword evidence="3 4" id="KW-0975">Bacterial flagellum</keyword>
<evidence type="ECO:0000256" key="6">
    <source>
        <dbReference type="SAM" id="MobiDB-lite"/>
    </source>
</evidence>
<dbReference type="PANTHER" id="PTHR34653:SF1">
    <property type="entry name" value="FLAGELLAR HOOK-BASAL BODY COMPLEX PROTEIN FLIE"/>
    <property type="match status" value="1"/>
</dbReference>
<dbReference type="GO" id="GO:0009425">
    <property type="term" value="C:bacterial-type flagellum basal body"/>
    <property type="evidence" value="ECO:0007669"/>
    <property type="project" value="UniProtKB-SubCell"/>
</dbReference>
<dbReference type="PANTHER" id="PTHR34653">
    <property type="match status" value="1"/>
</dbReference>
<keyword evidence="7" id="KW-0282">Flagellum</keyword>
<dbReference type="STRING" id="930128.SAMN05192532_101667"/>
<evidence type="ECO:0000256" key="4">
    <source>
        <dbReference type="HAMAP-Rule" id="MF_00724"/>
    </source>
</evidence>
<dbReference type="HAMAP" id="MF_00724">
    <property type="entry name" value="FliE"/>
    <property type="match status" value="1"/>
</dbReference>
<evidence type="ECO:0000313" key="7">
    <source>
        <dbReference type="EMBL" id="SFE39089.1"/>
    </source>
</evidence>
<evidence type="ECO:0000256" key="3">
    <source>
        <dbReference type="ARBA" id="ARBA00023143"/>
    </source>
</evidence>
<feature type="region of interest" description="Disordered" evidence="6">
    <location>
        <begin position="1"/>
        <end position="26"/>
    </location>
</feature>
<accession>A0A1I2A5U1</accession>
<dbReference type="GO" id="GO:0005198">
    <property type="term" value="F:structural molecule activity"/>
    <property type="evidence" value="ECO:0007669"/>
    <property type="project" value="UniProtKB-UniRule"/>
</dbReference>
<evidence type="ECO:0000256" key="2">
    <source>
        <dbReference type="ARBA" id="ARBA00009272"/>
    </source>
</evidence>
<protein>
    <recommendedName>
        <fullName evidence="4 5">Flagellar hook-basal body complex protein FliE</fullName>
    </recommendedName>
</protein>
<dbReference type="PRINTS" id="PR01006">
    <property type="entry name" value="FLGHOOKFLIE"/>
</dbReference>
<organism evidence="7 8">
    <name type="scientific">Alteribacillus iranensis</name>
    <dbReference type="NCBI Taxonomy" id="930128"/>
    <lineage>
        <taxon>Bacteria</taxon>
        <taxon>Bacillati</taxon>
        <taxon>Bacillota</taxon>
        <taxon>Bacilli</taxon>
        <taxon>Bacillales</taxon>
        <taxon>Bacillaceae</taxon>
        <taxon>Alteribacillus</taxon>
    </lineage>
</organism>
<comment type="subcellular location">
    <subcellularLocation>
        <location evidence="1 4">Bacterial flagellum basal body</location>
    </subcellularLocation>
</comment>
<sequence length="102" mass="11580">MDSSLINNTYMNPIQPKQEASVSKSPAEVQADFKKVFTEAIHRVNEAQHESDQMTQKLVTGEVENLHDVMISAEKASVLLQTTIEVRNKALEAYQEMMRMQV</sequence>
<feature type="compositionally biased region" description="Polar residues" evidence="6">
    <location>
        <begin position="1"/>
        <end position="12"/>
    </location>
</feature>